<reference evidence="1" key="1">
    <citation type="submission" date="2013-04" db="EMBL/GenBank/DDBJ databases">
        <authorList>
            <person name="Qu J."/>
            <person name="Murali S.C."/>
            <person name="Bandaranaike D."/>
            <person name="Bellair M."/>
            <person name="Blankenburg K."/>
            <person name="Chao H."/>
            <person name="Dinh H."/>
            <person name="Doddapaneni H."/>
            <person name="Downs B."/>
            <person name="Dugan-Rocha S."/>
            <person name="Elkadiri S."/>
            <person name="Gnanaolivu R.D."/>
            <person name="Hernandez B."/>
            <person name="Javaid M."/>
            <person name="Jayaseelan J.C."/>
            <person name="Lee S."/>
            <person name="Li M."/>
            <person name="Ming W."/>
            <person name="Munidasa M."/>
            <person name="Muniz J."/>
            <person name="Nguyen L."/>
            <person name="Ongeri F."/>
            <person name="Osuji N."/>
            <person name="Pu L.-L."/>
            <person name="Puazo M."/>
            <person name="Qu C."/>
            <person name="Quiroz J."/>
            <person name="Raj R."/>
            <person name="Weissenberger G."/>
            <person name="Xin Y."/>
            <person name="Zou X."/>
            <person name="Han Y."/>
            <person name="Richards S."/>
            <person name="Worley K."/>
            <person name="Muzny D."/>
            <person name="Gibbs R."/>
        </authorList>
    </citation>
    <scope>NUCLEOTIDE SEQUENCE</scope>
    <source>
        <strain evidence="1">Sampled in the wild</strain>
    </source>
</reference>
<organism evidence="1 2">
    <name type="scientific">Ladona fulva</name>
    <name type="common">Scarce chaser dragonfly</name>
    <name type="synonym">Libellula fulva</name>
    <dbReference type="NCBI Taxonomy" id="123851"/>
    <lineage>
        <taxon>Eukaryota</taxon>
        <taxon>Metazoa</taxon>
        <taxon>Ecdysozoa</taxon>
        <taxon>Arthropoda</taxon>
        <taxon>Hexapoda</taxon>
        <taxon>Insecta</taxon>
        <taxon>Pterygota</taxon>
        <taxon>Palaeoptera</taxon>
        <taxon>Odonata</taxon>
        <taxon>Epiprocta</taxon>
        <taxon>Anisoptera</taxon>
        <taxon>Libelluloidea</taxon>
        <taxon>Libellulidae</taxon>
        <taxon>Ladona</taxon>
    </lineage>
</organism>
<dbReference type="EMBL" id="KZ309044">
    <property type="protein sequence ID" value="KAG8236585.1"/>
    <property type="molecule type" value="Genomic_DNA"/>
</dbReference>
<comment type="caution">
    <text evidence="1">The sequence shown here is derived from an EMBL/GenBank/DDBJ whole genome shotgun (WGS) entry which is preliminary data.</text>
</comment>
<dbReference type="PANTHER" id="PTHR21163:SF1">
    <property type="entry name" value="PROTEIN G12"/>
    <property type="match status" value="1"/>
</dbReference>
<evidence type="ECO:0000313" key="1">
    <source>
        <dbReference type="EMBL" id="KAG8236585.1"/>
    </source>
</evidence>
<name>A0A8K0P5E7_LADFU</name>
<dbReference type="OrthoDB" id="7882129at2759"/>
<dbReference type="Pfam" id="PF06757">
    <property type="entry name" value="Ins_allergen_rp"/>
    <property type="match status" value="2"/>
</dbReference>
<proteinExistence type="predicted"/>
<dbReference type="AlphaFoldDB" id="A0A8K0P5E7"/>
<dbReference type="Proteomes" id="UP000792457">
    <property type="component" value="Unassembled WGS sequence"/>
</dbReference>
<dbReference type="InterPro" id="IPR010629">
    <property type="entry name" value="Ins_allergen"/>
</dbReference>
<reference evidence="1" key="2">
    <citation type="submission" date="2017-10" db="EMBL/GenBank/DDBJ databases">
        <title>Ladona fulva Genome sequencing and assembly.</title>
        <authorList>
            <person name="Murali S."/>
            <person name="Richards S."/>
            <person name="Bandaranaike D."/>
            <person name="Bellair M."/>
            <person name="Blankenburg K."/>
            <person name="Chao H."/>
            <person name="Dinh H."/>
            <person name="Doddapaneni H."/>
            <person name="Dugan-Rocha S."/>
            <person name="Elkadiri S."/>
            <person name="Gnanaolivu R."/>
            <person name="Hernandez B."/>
            <person name="Skinner E."/>
            <person name="Javaid M."/>
            <person name="Lee S."/>
            <person name="Li M."/>
            <person name="Ming W."/>
            <person name="Munidasa M."/>
            <person name="Muniz J."/>
            <person name="Nguyen L."/>
            <person name="Hughes D."/>
            <person name="Osuji N."/>
            <person name="Pu L.-L."/>
            <person name="Puazo M."/>
            <person name="Qu C."/>
            <person name="Quiroz J."/>
            <person name="Raj R."/>
            <person name="Weissenberger G."/>
            <person name="Xin Y."/>
            <person name="Zou X."/>
            <person name="Han Y."/>
            <person name="Worley K."/>
            <person name="Muzny D."/>
            <person name="Gibbs R."/>
        </authorList>
    </citation>
    <scope>NUCLEOTIDE SEQUENCE</scope>
    <source>
        <strain evidence="1">Sampled in the wild</strain>
    </source>
</reference>
<gene>
    <name evidence="1" type="ORF">J437_LFUL015773</name>
</gene>
<keyword evidence="2" id="KW-1185">Reference proteome</keyword>
<protein>
    <submittedName>
        <fullName evidence="1">Uncharacterized protein</fullName>
    </submittedName>
</protein>
<dbReference type="PANTHER" id="PTHR21163">
    <property type="entry name" value="PROTEIN G12"/>
    <property type="match status" value="1"/>
</dbReference>
<sequence>MDKCVEIVNRYVENDPDVKQAYDFLRSDSFESLLTNLEQLPEYKEFVQYLYDSGFDYYKYLNIIRSILNLPPRPRPTRIVKEDPGLIKMIKEILGTFPIDEMRSWYVTVCVPDPDFQALLARIRSPEFIKLVEYVYSSQQYKDMKQMLLDQGIDVDKIEEAIADFLNNARVGPNNINRRMSPRNLNTLLDEFLSFIPTAKILEIFLDYVHKNDDIKNIIAYLKGDEFKALVVKIEALQEFKNFLVVLYGYGLDIYRALNLVLDLLGLPNVTPVLVHRFPSTQSGLTEMVDKMLALLPLDEIAKWYFTTCEPNLEFQDVLARMRRDEFKVIVTAVKEDPAFTTIRQGLINLDVDVTAI</sequence>
<evidence type="ECO:0000313" key="2">
    <source>
        <dbReference type="Proteomes" id="UP000792457"/>
    </source>
</evidence>
<accession>A0A8K0P5E7</accession>